<protein>
    <recommendedName>
        <fullName evidence="4">Phage head morphogenesis domain-containing protein</fullName>
    </recommendedName>
</protein>
<proteinExistence type="predicted"/>
<feature type="region of interest" description="Disordered" evidence="1">
    <location>
        <begin position="102"/>
        <end position="121"/>
    </location>
</feature>
<reference evidence="2 3" key="1">
    <citation type="submission" date="2021-06" db="EMBL/GenBank/DDBJ databases">
        <title>Genome-based taxonomic framework of Microbacterium strains isolated from marine environment, the description of four new species and reclassification of four preexisting species.</title>
        <authorList>
            <person name="Lee S.D."/>
            <person name="Kim S.-M."/>
            <person name="Byeon Y.-S."/>
            <person name="Yang H.L."/>
            <person name="Kim I.S."/>
        </authorList>
    </citation>
    <scope>NUCLEOTIDE SEQUENCE [LARGE SCALE GENOMIC DNA]</scope>
    <source>
        <strain evidence="2 3">SSW1-49</strain>
    </source>
</reference>
<keyword evidence="3" id="KW-1185">Reference proteome</keyword>
<organism evidence="2 3">
    <name type="scientific">Microbacterium croceum</name>
    <dbReference type="NCBI Taxonomy" id="2851645"/>
    <lineage>
        <taxon>Bacteria</taxon>
        <taxon>Bacillati</taxon>
        <taxon>Actinomycetota</taxon>
        <taxon>Actinomycetes</taxon>
        <taxon>Micrococcales</taxon>
        <taxon>Microbacteriaceae</taxon>
        <taxon>Microbacterium</taxon>
    </lineage>
</organism>
<dbReference type="EMBL" id="JAHWXN010000001">
    <property type="protein sequence ID" value="MCK2035690.1"/>
    <property type="molecule type" value="Genomic_DNA"/>
</dbReference>
<evidence type="ECO:0000313" key="3">
    <source>
        <dbReference type="Proteomes" id="UP001300096"/>
    </source>
</evidence>
<gene>
    <name evidence="2" type="ORF">KZC51_06030</name>
</gene>
<evidence type="ECO:0008006" key="4">
    <source>
        <dbReference type="Google" id="ProtNLM"/>
    </source>
</evidence>
<accession>A0ABT0FCA1</accession>
<dbReference type="Proteomes" id="UP001300096">
    <property type="component" value="Unassembled WGS sequence"/>
</dbReference>
<sequence length="184" mass="20816">MTRRPAIEEARELDAVYRAGLRVKYGTLIERARSAMLTDTAYAVALAESAAANERRIEFRADPAQQEAHALRLHAQGAGLDEIRRATRMGKDRLIELLRDAPSKPQKAPQRVERAQADNHTRRPVTVRYVEPTKALDGEQVAPGQHGTLPMYTNRKCRCDLCRATATEYARQRRERKRSANSPK</sequence>
<name>A0ABT0FCA1_9MICO</name>
<feature type="compositionally biased region" description="Basic and acidic residues" evidence="1">
    <location>
        <begin position="110"/>
        <end position="121"/>
    </location>
</feature>
<evidence type="ECO:0000256" key="1">
    <source>
        <dbReference type="SAM" id="MobiDB-lite"/>
    </source>
</evidence>
<dbReference type="RefSeq" id="WP_247629104.1">
    <property type="nucleotide sequence ID" value="NZ_JAHWXN010000001.1"/>
</dbReference>
<evidence type="ECO:0000313" key="2">
    <source>
        <dbReference type="EMBL" id="MCK2035690.1"/>
    </source>
</evidence>
<comment type="caution">
    <text evidence="2">The sequence shown here is derived from an EMBL/GenBank/DDBJ whole genome shotgun (WGS) entry which is preliminary data.</text>
</comment>